<evidence type="ECO:0000256" key="1">
    <source>
        <dbReference type="SAM" id="Phobius"/>
    </source>
</evidence>
<dbReference type="EMBL" id="JBFPJR010000019">
    <property type="protein sequence ID" value="MEX0428347.1"/>
    <property type="molecule type" value="Genomic_DNA"/>
</dbReference>
<accession>A0ABV3SZG9</accession>
<name>A0ABV3SZG9_9ACTN</name>
<dbReference type="GO" id="GO:0008237">
    <property type="term" value="F:metallopeptidase activity"/>
    <property type="evidence" value="ECO:0007669"/>
    <property type="project" value="UniProtKB-KW"/>
</dbReference>
<feature type="transmembrane region" description="Helical" evidence="1">
    <location>
        <begin position="207"/>
        <end position="225"/>
    </location>
</feature>
<keyword evidence="2" id="KW-0378">Hydrolase</keyword>
<keyword evidence="3" id="KW-1185">Reference proteome</keyword>
<keyword evidence="1" id="KW-0472">Membrane</keyword>
<protein>
    <submittedName>
        <fullName evidence="2">PrsW family intramembrane metalloprotease</fullName>
    </submittedName>
</protein>
<evidence type="ECO:0000313" key="2">
    <source>
        <dbReference type="EMBL" id="MEX0428347.1"/>
    </source>
</evidence>
<keyword evidence="1" id="KW-0812">Transmembrane</keyword>
<reference evidence="2 3" key="1">
    <citation type="submission" date="2024-07" db="EMBL/GenBank/DDBJ databases">
        <authorList>
            <person name="Lee S."/>
            <person name="Kang M."/>
        </authorList>
    </citation>
    <scope>NUCLEOTIDE SEQUENCE [LARGE SCALE GENOMIC DNA]</scope>
    <source>
        <strain evidence="2 3">DS6</strain>
    </source>
</reference>
<proteinExistence type="predicted"/>
<feature type="transmembrane region" description="Helical" evidence="1">
    <location>
        <begin position="15"/>
        <end position="38"/>
    </location>
</feature>
<gene>
    <name evidence="2" type="ORF">AB3X52_12015</name>
</gene>
<dbReference type="PANTHER" id="PTHR36844:SF1">
    <property type="entry name" value="PROTEASE PRSW"/>
    <property type="match status" value="1"/>
</dbReference>
<comment type="caution">
    <text evidence="2">The sequence shown here is derived from an EMBL/GenBank/DDBJ whole genome shotgun (WGS) entry which is preliminary data.</text>
</comment>
<evidence type="ECO:0000313" key="3">
    <source>
        <dbReference type="Proteomes" id="UP001556631"/>
    </source>
</evidence>
<feature type="transmembrane region" description="Helical" evidence="1">
    <location>
        <begin position="237"/>
        <end position="256"/>
    </location>
</feature>
<feature type="transmembrane region" description="Helical" evidence="1">
    <location>
        <begin position="50"/>
        <end position="73"/>
    </location>
</feature>
<dbReference type="Pfam" id="PF13367">
    <property type="entry name" value="PrsW-protease"/>
    <property type="match status" value="1"/>
</dbReference>
<feature type="transmembrane region" description="Helical" evidence="1">
    <location>
        <begin position="262"/>
        <end position="283"/>
    </location>
</feature>
<sequence>MGVARRDARRDGRTFTIVVSVLVGLAAVPVLALVVLSGTASADGAPSSPVAPVLGILLASIPVVPLVLCYLWLDRYEPEPRVLLGLGLAWGACVACAVAVLVEGVGGWVTGWSDRAQLAVLAPFTEEACKGVFLVMLLLWRRHELDGVLDGIVYAGMVGIGFAFTENIFYLAAAYNGTDAITPDGSALDSTAVLTGTFIMRCLFSPFAHPFFTAFTGIGVGIAVGSRSGVVRVLAPLVGYLCAGLLHMCWNGSTVFGVGGFLLTYVVVMLPAFAGLVVLAIWARRSERTMLAASLGDAADRGLIPYLDVPWVVDLAARRMARQFARQYGGPAGEAAMKEYQQAAIELGFLHSRYLRGTAPPDFASRGKEYVARIGAVRPRIAFPGQVVTTR</sequence>
<feature type="transmembrane region" description="Helical" evidence="1">
    <location>
        <begin position="82"/>
        <end position="106"/>
    </location>
</feature>
<feature type="transmembrane region" description="Helical" evidence="1">
    <location>
        <begin position="118"/>
        <end position="140"/>
    </location>
</feature>
<dbReference type="Proteomes" id="UP001556631">
    <property type="component" value="Unassembled WGS sequence"/>
</dbReference>
<keyword evidence="2" id="KW-0482">Metalloprotease</keyword>
<keyword evidence="2" id="KW-0645">Protease</keyword>
<organism evidence="2 3">
    <name type="scientific">Nocardioides eburneus</name>
    <dbReference type="NCBI Taxonomy" id="3231482"/>
    <lineage>
        <taxon>Bacteria</taxon>
        <taxon>Bacillati</taxon>
        <taxon>Actinomycetota</taxon>
        <taxon>Actinomycetes</taxon>
        <taxon>Propionibacteriales</taxon>
        <taxon>Nocardioidaceae</taxon>
        <taxon>Nocardioides</taxon>
    </lineage>
</organism>
<feature type="transmembrane region" description="Helical" evidence="1">
    <location>
        <begin position="152"/>
        <end position="173"/>
    </location>
</feature>
<keyword evidence="1" id="KW-1133">Transmembrane helix</keyword>
<dbReference type="PANTHER" id="PTHR36844">
    <property type="entry name" value="PROTEASE PRSW"/>
    <property type="match status" value="1"/>
</dbReference>
<dbReference type="InterPro" id="IPR026898">
    <property type="entry name" value="PrsW"/>
</dbReference>
<dbReference type="RefSeq" id="WP_367994319.1">
    <property type="nucleotide sequence ID" value="NZ_JBFPJR010000019.1"/>
</dbReference>